<feature type="non-terminal residue" evidence="1">
    <location>
        <position position="1"/>
    </location>
</feature>
<gene>
    <name evidence="1" type="ORF">Tci_909898</name>
</gene>
<protein>
    <submittedName>
        <fullName evidence="1">Uncharacterized protein</fullName>
    </submittedName>
</protein>
<name>A0A699VU93_TANCI</name>
<reference evidence="1" key="1">
    <citation type="journal article" date="2019" name="Sci. Rep.">
        <title>Draft genome of Tanacetum cinerariifolium, the natural source of mosquito coil.</title>
        <authorList>
            <person name="Yamashiro T."/>
            <person name="Shiraishi A."/>
            <person name="Satake H."/>
            <person name="Nakayama K."/>
        </authorList>
    </citation>
    <scope>NUCLEOTIDE SEQUENCE</scope>
</reference>
<dbReference type="AlphaFoldDB" id="A0A699VU93"/>
<evidence type="ECO:0000313" key="1">
    <source>
        <dbReference type="EMBL" id="GFD37929.1"/>
    </source>
</evidence>
<feature type="non-terminal residue" evidence="1">
    <location>
        <position position="107"/>
    </location>
</feature>
<organism evidence="1">
    <name type="scientific">Tanacetum cinerariifolium</name>
    <name type="common">Dalmatian daisy</name>
    <name type="synonym">Chrysanthemum cinerariifolium</name>
    <dbReference type="NCBI Taxonomy" id="118510"/>
    <lineage>
        <taxon>Eukaryota</taxon>
        <taxon>Viridiplantae</taxon>
        <taxon>Streptophyta</taxon>
        <taxon>Embryophyta</taxon>
        <taxon>Tracheophyta</taxon>
        <taxon>Spermatophyta</taxon>
        <taxon>Magnoliopsida</taxon>
        <taxon>eudicotyledons</taxon>
        <taxon>Gunneridae</taxon>
        <taxon>Pentapetalae</taxon>
        <taxon>asterids</taxon>
        <taxon>campanulids</taxon>
        <taxon>Asterales</taxon>
        <taxon>Asteraceae</taxon>
        <taxon>Asteroideae</taxon>
        <taxon>Anthemideae</taxon>
        <taxon>Anthemidinae</taxon>
        <taxon>Tanacetum</taxon>
    </lineage>
</organism>
<accession>A0A699VU93</accession>
<proteinExistence type="predicted"/>
<sequence>IARIHAEEELQSMIDGLDRSNETVAKYLQEYQQFASELLLERRIELISDLVRYQDNYAKEAKSPDEVPEENVKEMMQLVPIEEVYIEALQVKHPIINWKVHTEGQRS</sequence>
<dbReference type="EMBL" id="BKCJ011492972">
    <property type="protein sequence ID" value="GFD37929.1"/>
    <property type="molecule type" value="Genomic_DNA"/>
</dbReference>
<comment type="caution">
    <text evidence="1">The sequence shown here is derived from an EMBL/GenBank/DDBJ whole genome shotgun (WGS) entry which is preliminary data.</text>
</comment>